<dbReference type="AlphaFoldDB" id="A0A921HMC5"/>
<evidence type="ECO:0000256" key="1">
    <source>
        <dbReference type="ARBA" id="ARBA00004976"/>
    </source>
</evidence>
<accession>A0A921HMC5</accession>
<dbReference type="SUPFAM" id="SSF81301">
    <property type="entry name" value="Nucleotidyltransferase"/>
    <property type="match status" value="1"/>
</dbReference>
<dbReference type="PANTHER" id="PTHR47837:SF1">
    <property type="entry name" value="GTP PYROPHOSPHOKINASE YJBM"/>
    <property type="match status" value="1"/>
</dbReference>
<comment type="pathway">
    <text evidence="1">Purine metabolism; ppGpp biosynthesis; ppGpp from GTP: step 1/2.</text>
</comment>
<dbReference type="Proteomes" id="UP000780768">
    <property type="component" value="Unassembled WGS sequence"/>
</dbReference>
<reference evidence="4" key="1">
    <citation type="journal article" date="2021" name="PeerJ">
        <title>Extensive microbial diversity within the chicken gut microbiome revealed by metagenomics and culture.</title>
        <authorList>
            <person name="Gilroy R."/>
            <person name="Ravi A."/>
            <person name="Getino M."/>
            <person name="Pursley I."/>
            <person name="Horton D.L."/>
            <person name="Alikhan N.F."/>
            <person name="Baker D."/>
            <person name="Gharbi K."/>
            <person name="Hall N."/>
            <person name="Watson M."/>
            <person name="Adriaenssens E.M."/>
            <person name="Foster-Nyarko E."/>
            <person name="Jarju S."/>
            <person name="Secka A."/>
            <person name="Antonio M."/>
            <person name="Oren A."/>
            <person name="Chaudhuri R.R."/>
            <person name="La Ragione R."/>
            <person name="Hildebrand F."/>
            <person name="Pallen M.J."/>
        </authorList>
    </citation>
    <scope>NUCLEOTIDE SEQUENCE</scope>
    <source>
        <strain evidence="4">7318</strain>
    </source>
</reference>
<dbReference type="Gene3D" id="3.30.460.10">
    <property type="entry name" value="Beta Polymerase, domain 2"/>
    <property type="match status" value="1"/>
</dbReference>
<sequence>MTNIYGKYAVTLEKVMENLVEKIKRYNEEQIEKTGEAAYEHLIYRVKSPESMSEKCVRKSLLPTAYSALHEIQDAIGIRIVCRFIDDIYTNLKYIRKMPGIRIVEEKDYIKNVKPNGYRSYHVIIKIRDEYEDVTGENPGCFYAELQLRTIAMDTWASLEHQMKYKHEIKNAALIVRELKRCADELAACDISMQTIRNLIKESEG</sequence>
<dbReference type="EMBL" id="DYVR01000151">
    <property type="protein sequence ID" value="HJF85102.1"/>
    <property type="molecule type" value="Genomic_DNA"/>
</dbReference>
<comment type="caution">
    <text evidence="4">The sequence shown here is derived from an EMBL/GenBank/DDBJ whole genome shotgun (WGS) entry which is preliminary data.</text>
</comment>
<evidence type="ECO:0000256" key="2">
    <source>
        <dbReference type="SAM" id="Coils"/>
    </source>
</evidence>
<name>A0A921HMC5_9FIRM</name>
<dbReference type="Pfam" id="PF04607">
    <property type="entry name" value="RelA_SpoT"/>
    <property type="match status" value="1"/>
</dbReference>
<dbReference type="Gene3D" id="1.10.287.860">
    <property type="entry name" value="Nucleotidyltransferase"/>
    <property type="match status" value="1"/>
</dbReference>
<gene>
    <name evidence="4" type="ORF">K8V65_05540</name>
</gene>
<protein>
    <submittedName>
        <fullName evidence="4">GTP pyrophosphokinase family protein</fullName>
    </submittedName>
</protein>
<dbReference type="GO" id="GO:0015969">
    <property type="term" value="P:guanosine tetraphosphate metabolic process"/>
    <property type="evidence" value="ECO:0007669"/>
    <property type="project" value="InterPro"/>
</dbReference>
<evidence type="ECO:0000259" key="3">
    <source>
        <dbReference type="SMART" id="SM00954"/>
    </source>
</evidence>
<dbReference type="SMART" id="SM00954">
    <property type="entry name" value="RelA_SpoT"/>
    <property type="match status" value="1"/>
</dbReference>
<dbReference type="InterPro" id="IPR043519">
    <property type="entry name" value="NT_sf"/>
</dbReference>
<keyword evidence="2" id="KW-0175">Coiled coil</keyword>
<dbReference type="InterPro" id="IPR052366">
    <property type="entry name" value="GTP_Pyrophosphokinase"/>
</dbReference>
<reference evidence="4" key="2">
    <citation type="submission" date="2021-09" db="EMBL/GenBank/DDBJ databases">
        <authorList>
            <person name="Gilroy R."/>
        </authorList>
    </citation>
    <scope>NUCLEOTIDE SEQUENCE</scope>
    <source>
        <strain evidence="4">7318</strain>
    </source>
</reference>
<evidence type="ECO:0000313" key="5">
    <source>
        <dbReference type="Proteomes" id="UP000780768"/>
    </source>
</evidence>
<proteinExistence type="predicted"/>
<feature type="coiled-coil region" evidence="2">
    <location>
        <begin position="9"/>
        <end position="36"/>
    </location>
</feature>
<evidence type="ECO:0000313" key="4">
    <source>
        <dbReference type="EMBL" id="HJF85102.1"/>
    </source>
</evidence>
<feature type="domain" description="RelA/SpoT" evidence="3">
    <location>
        <begin position="44"/>
        <end position="171"/>
    </location>
</feature>
<dbReference type="PANTHER" id="PTHR47837">
    <property type="entry name" value="GTP PYROPHOSPHOKINASE YJBM"/>
    <property type="match status" value="1"/>
</dbReference>
<dbReference type="CDD" id="cd05399">
    <property type="entry name" value="NT_Rel-Spo_like"/>
    <property type="match status" value="1"/>
</dbReference>
<organism evidence="4 5">
    <name type="scientific">Megamonas hypermegale</name>
    <dbReference type="NCBI Taxonomy" id="158847"/>
    <lineage>
        <taxon>Bacteria</taxon>
        <taxon>Bacillati</taxon>
        <taxon>Bacillota</taxon>
        <taxon>Negativicutes</taxon>
        <taxon>Selenomonadales</taxon>
        <taxon>Selenomonadaceae</taxon>
        <taxon>Megamonas</taxon>
    </lineage>
</organism>
<dbReference type="InterPro" id="IPR007685">
    <property type="entry name" value="RelA_SpoT"/>
</dbReference>